<gene>
    <name evidence="1" type="ORF">PISL3812_01930</name>
</gene>
<dbReference type="OrthoDB" id="2151789at2759"/>
<dbReference type="Proteomes" id="UP000054383">
    <property type="component" value="Unassembled WGS sequence"/>
</dbReference>
<keyword evidence="2" id="KW-1185">Reference proteome</keyword>
<sequence>MLMPTKIPTFGRHFEVEQITLECFPSPIEALVNELQKPMTDETHLMISVEYVSQFGEIMCQNQTYFTRPVEKQAVLEPFTSIQSQIDQLNSMRLQSLKEAASEQLSVAMYKIRCAYMDATVKADAAT</sequence>
<protein>
    <submittedName>
        <fullName evidence="1">Uncharacterized protein</fullName>
    </submittedName>
</protein>
<evidence type="ECO:0000313" key="1">
    <source>
        <dbReference type="EMBL" id="CRG84676.1"/>
    </source>
</evidence>
<dbReference type="AlphaFoldDB" id="A0A0U1LNH6"/>
<dbReference type="EMBL" id="CVMT01000001">
    <property type="protein sequence ID" value="CRG84676.1"/>
    <property type="molecule type" value="Genomic_DNA"/>
</dbReference>
<name>A0A0U1LNH6_TALIS</name>
<proteinExistence type="predicted"/>
<accession>A0A0U1LNH6</accession>
<organism evidence="1 2">
    <name type="scientific">Talaromyces islandicus</name>
    <name type="common">Penicillium islandicum</name>
    <dbReference type="NCBI Taxonomy" id="28573"/>
    <lineage>
        <taxon>Eukaryota</taxon>
        <taxon>Fungi</taxon>
        <taxon>Dikarya</taxon>
        <taxon>Ascomycota</taxon>
        <taxon>Pezizomycotina</taxon>
        <taxon>Eurotiomycetes</taxon>
        <taxon>Eurotiomycetidae</taxon>
        <taxon>Eurotiales</taxon>
        <taxon>Trichocomaceae</taxon>
        <taxon>Talaromyces</taxon>
        <taxon>Talaromyces sect. Islandici</taxon>
    </lineage>
</organism>
<reference evidence="1 2" key="1">
    <citation type="submission" date="2015-04" db="EMBL/GenBank/DDBJ databases">
        <authorList>
            <person name="Syromyatnikov M.Y."/>
            <person name="Popov V.N."/>
        </authorList>
    </citation>
    <scope>NUCLEOTIDE SEQUENCE [LARGE SCALE GENOMIC DNA]</scope>
    <source>
        <strain evidence="1">WF-38-12</strain>
    </source>
</reference>
<evidence type="ECO:0000313" key="2">
    <source>
        <dbReference type="Proteomes" id="UP000054383"/>
    </source>
</evidence>